<accession>A0A1E3WBJ1</accession>
<dbReference type="Pfam" id="PF10604">
    <property type="entry name" value="Polyketide_cyc2"/>
    <property type="match status" value="1"/>
</dbReference>
<dbReference type="SUPFAM" id="SSF55961">
    <property type="entry name" value="Bet v1-like"/>
    <property type="match status" value="1"/>
</dbReference>
<evidence type="ECO:0008006" key="3">
    <source>
        <dbReference type="Google" id="ProtNLM"/>
    </source>
</evidence>
<organism evidence="1 2">
    <name type="scientific">Methyloceanibacter marginalis</name>
    <dbReference type="NCBI Taxonomy" id="1774971"/>
    <lineage>
        <taxon>Bacteria</taxon>
        <taxon>Pseudomonadati</taxon>
        <taxon>Pseudomonadota</taxon>
        <taxon>Alphaproteobacteria</taxon>
        <taxon>Hyphomicrobiales</taxon>
        <taxon>Hyphomicrobiaceae</taxon>
        <taxon>Methyloceanibacter</taxon>
    </lineage>
</organism>
<name>A0A1E3WBJ1_9HYPH</name>
<dbReference type="OrthoDB" id="9807923at2"/>
<comment type="caution">
    <text evidence="1">The sequence shown here is derived from an EMBL/GenBank/DDBJ whole genome shotgun (WGS) entry which is preliminary data.</text>
</comment>
<protein>
    <recommendedName>
        <fullName evidence="3">Polyketide cyclase</fullName>
    </recommendedName>
</protein>
<dbReference type="AlphaFoldDB" id="A0A1E3WBJ1"/>
<evidence type="ECO:0000313" key="2">
    <source>
        <dbReference type="Proteomes" id="UP000095042"/>
    </source>
</evidence>
<reference evidence="1 2" key="1">
    <citation type="journal article" date="2016" name="Environ. Microbiol.">
        <title>New Methyloceanibacter diversity from North Sea sediments includes methanotroph containing solely the soluble methane monooxygenase.</title>
        <authorList>
            <person name="Vekeman B."/>
            <person name="Kerckhof F.M."/>
            <person name="Cremers G."/>
            <person name="de Vos P."/>
            <person name="Vandamme P."/>
            <person name="Boon N."/>
            <person name="Op den Camp H.J."/>
            <person name="Heylen K."/>
        </authorList>
    </citation>
    <scope>NUCLEOTIDE SEQUENCE [LARGE SCALE GENOMIC DNA]</scope>
    <source>
        <strain evidence="1 2">R-67177</strain>
    </source>
</reference>
<dbReference type="Gene3D" id="3.30.530.20">
    <property type="match status" value="1"/>
</dbReference>
<keyword evidence="2" id="KW-1185">Reference proteome</keyword>
<dbReference type="CDD" id="cd07818">
    <property type="entry name" value="SRPBCC_1"/>
    <property type="match status" value="1"/>
</dbReference>
<sequence length="151" mass="16321">MAPMMRLVLGLGVLVLILAAVALGLPAHVTVARSVGINAPEYAIYPYLNNLRRFPEWSPWAARDPSMKMTYSGPPEGKGAKVEWESEVPSVGDGSLQIVETEQSRSVDLAADINGLNGASSYQLTPDGSGSKVTWIFRYETGSSPIKRWKG</sequence>
<dbReference type="Proteomes" id="UP000095042">
    <property type="component" value="Unassembled WGS sequence"/>
</dbReference>
<gene>
    <name evidence="1" type="ORF">AUC71_11090</name>
</gene>
<dbReference type="InterPro" id="IPR019587">
    <property type="entry name" value="Polyketide_cyclase/dehydratase"/>
</dbReference>
<evidence type="ECO:0000313" key="1">
    <source>
        <dbReference type="EMBL" id="ODS03183.1"/>
    </source>
</evidence>
<dbReference type="RefSeq" id="WP_069623627.1">
    <property type="nucleotide sequence ID" value="NZ_LPWD01000154.1"/>
</dbReference>
<dbReference type="InterPro" id="IPR023393">
    <property type="entry name" value="START-like_dom_sf"/>
</dbReference>
<dbReference type="EMBL" id="LPWD01000154">
    <property type="protein sequence ID" value="ODS03183.1"/>
    <property type="molecule type" value="Genomic_DNA"/>
</dbReference>
<proteinExistence type="predicted"/>